<reference evidence="1 2" key="1">
    <citation type="journal article" date="2018" name="Front. Plant Sci.">
        <title>Red Clover (Trifolium pratense) and Zigzag Clover (T. medium) - A Picture of Genomic Similarities and Differences.</title>
        <authorList>
            <person name="Dluhosova J."/>
            <person name="Istvanek J."/>
            <person name="Nedelnik J."/>
            <person name="Repkova J."/>
        </authorList>
    </citation>
    <scope>NUCLEOTIDE SEQUENCE [LARGE SCALE GENOMIC DNA]</scope>
    <source>
        <strain evidence="2">cv. 10/8</strain>
        <tissue evidence="1">Leaf</tissue>
    </source>
</reference>
<name>A0A392SN78_9FABA</name>
<sequence length="78" mass="8919">MLGSWNIEEKLRLVDYDVQIPNHLKDVNLVDLVDNNGLWKWEELSHWLPSSLLDKIAALHPPDTNSGADSRYCMDDAS</sequence>
<evidence type="ECO:0000313" key="1">
    <source>
        <dbReference type="EMBL" id="MCI49455.1"/>
    </source>
</evidence>
<evidence type="ECO:0000313" key="2">
    <source>
        <dbReference type="Proteomes" id="UP000265520"/>
    </source>
</evidence>
<accession>A0A392SN78</accession>
<dbReference type="EMBL" id="LXQA010401439">
    <property type="protein sequence ID" value="MCI49455.1"/>
    <property type="molecule type" value="Genomic_DNA"/>
</dbReference>
<dbReference type="Proteomes" id="UP000265520">
    <property type="component" value="Unassembled WGS sequence"/>
</dbReference>
<comment type="caution">
    <text evidence="1">The sequence shown here is derived from an EMBL/GenBank/DDBJ whole genome shotgun (WGS) entry which is preliminary data.</text>
</comment>
<feature type="non-terminal residue" evidence="1">
    <location>
        <position position="78"/>
    </location>
</feature>
<proteinExistence type="predicted"/>
<organism evidence="1 2">
    <name type="scientific">Trifolium medium</name>
    <dbReference type="NCBI Taxonomy" id="97028"/>
    <lineage>
        <taxon>Eukaryota</taxon>
        <taxon>Viridiplantae</taxon>
        <taxon>Streptophyta</taxon>
        <taxon>Embryophyta</taxon>
        <taxon>Tracheophyta</taxon>
        <taxon>Spermatophyta</taxon>
        <taxon>Magnoliopsida</taxon>
        <taxon>eudicotyledons</taxon>
        <taxon>Gunneridae</taxon>
        <taxon>Pentapetalae</taxon>
        <taxon>rosids</taxon>
        <taxon>fabids</taxon>
        <taxon>Fabales</taxon>
        <taxon>Fabaceae</taxon>
        <taxon>Papilionoideae</taxon>
        <taxon>50 kb inversion clade</taxon>
        <taxon>NPAAA clade</taxon>
        <taxon>Hologalegina</taxon>
        <taxon>IRL clade</taxon>
        <taxon>Trifolieae</taxon>
        <taxon>Trifolium</taxon>
    </lineage>
</organism>
<protein>
    <submittedName>
        <fullName evidence="1">Uncharacterized protein</fullName>
    </submittedName>
</protein>
<keyword evidence="2" id="KW-1185">Reference proteome</keyword>
<dbReference type="AlphaFoldDB" id="A0A392SN78"/>